<sequence length="57" mass="6083">MSLPYAAVAGRGVPLGGESGQQPTWIDLDQTSASVFSDDRIRAYVRMRTAGQVSGVR</sequence>
<proteinExistence type="predicted"/>
<gene>
    <name evidence="1" type="ORF">G3I59_21215</name>
</gene>
<protein>
    <submittedName>
        <fullName evidence="1">Uncharacterized protein</fullName>
    </submittedName>
</protein>
<evidence type="ECO:0000313" key="1">
    <source>
        <dbReference type="EMBL" id="NEC58052.1"/>
    </source>
</evidence>
<dbReference type="RefSeq" id="WP_157905118.1">
    <property type="nucleotide sequence ID" value="NZ_JAAGNC010000097.1"/>
</dbReference>
<comment type="caution">
    <text evidence="1">The sequence shown here is derived from an EMBL/GenBank/DDBJ whole genome shotgun (WGS) entry which is preliminary data.</text>
</comment>
<organism evidence="1 2">
    <name type="scientific">Amycolatopsis rubida</name>
    <dbReference type="NCBI Taxonomy" id="112413"/>
    <lineage>
        <taxon>Bacteria</taxon>
        <taxon>Bacillati</taxon>
        <taxon>Actinomycetota</taxon>
        <taxon>Actinomycetes</taxon>
        <taxon>Pseudonocardiales</taxon>
        <taxon>Pseudonocardiaceae</taxon>
        <taxon>Amycolatopsis</taxon>
    </lineage>
</organism>
<accession>A0ABX0BXN3</accession>
<dbReference type="EMBL" id="JAAGNC010000097">
    <property type="protein sequence ID" value="NEC58052.1"/>
    <property type="molecule type" value="Genomic_DNA"/>
</dbReference>
<keyword evidence="2" id="KW-1185">Reference proteome</keyword>
<evidence type="ECO:0000313" key="2">
    <source>
        <dbReference type="Proteomes" id="UP000470404"/>
    </source>
</evidence>
<reference evidence="1 2" key="1">
    <citation type="submission" date="2020-01" db="EMBL/GenBank/DDBJ databases">
        <title>Insect and environment-associated Actinomycetes.</title>
        <authorList>
            <person name="Currrie C."/>
            <person name="Chevrette M."/>
            <person name="Carlson C."/>
            <person name="Stubbendieck R."/>
            <person name="Wendt-Pienkowski E."/>
        </authorList>
    </citation>
    <scope>NUCLEOTIDE SEQUENCE [LARGE SCALE GENOMIC DNA]</scope>
    <source>
        <strain evidence="1 2">SID8386</strain>
    </source>
</reference>
<dbReference type="Proteomes" id="UP000470404">
    <property type="component" value="Unassembled WGS sequence"/>
</dbReference>
<name>A0ABX0BXN3_9PSEU</name>